<protein>
    <submittedName>
        <fullName evidence="1">Uncharacterized protein</fullName>
    </submittedName>
</protein>
<dbReference type="AlphaFoldDB" id="M8BWP3"/>
<evidence type="ECO:0000313" key="1">
    <source>
        <dbReference type="EnsemblPlants" id="EMT26374"/>
    </source>
</evidence>
<sequence length="66" mass="7034">MATVGAALIARCRYHLRCGWASLPQPQPGGSAPYGCKIGKAYYLMTGVAVLRIIFCCKAAELVGIF</sequence>
<accession>M8BWP3</accession>
<proteinExistence type="predicted"/>
<organism evidence="1">
    <name type="scientific">Aegilops tauschii</name>
    <name type="common">Tausch's goatgrass</name>
    <name type="synonym">Aegilops squarrosa</name>
    <dbReference type="NCBI Taxonomy" id="37682"/>
    <lineage>
        <taxon>Eukaryota</taxon>
        <taxon>Viridiplantae</taxon>
        <taxon>Streptophyta</taxon>
        <taxon>Embryophyta</taxon>
        <taxon>Tracheophyta</taxon>
        <taxon>Spermatophyta</taxon>
        <taxon>Magnoliopsida</taxon>
        <taxon>Liliopsida</taxon>
        <taxon>Poales</taxon>
        <taxon>Poaceae</taxon>
        <taxon>BOP clade</taxon>
        <taxon>Pooideae</taxon>
        <taxon>Triticodae</taxon>
        <taxon>Triticeae</taxon>
        <taxon>Triticinae</taxon>
        <taxon>Aegilops</taxon>
    </lineage>
</organism>
<dbReference type="EnsemblPlants" id="EMT26374">
    <property type="protein sequence ID" value="EMT26374"/>
    <property type="gene ID" value="F775_25260"/>
</dbReference>
<name>M8BWP3_AEGTA</name>
<reference evidence="1" key="1">
    <citation type="submission" date="2015-06" db="UniProtKB">
        <authorList>
            <consortium name="EnsemblPlants"/>
        </authorList>
    </citation>
    <scope>IDENTIFICATION</scope>
</reference>